<accession>A0ABU9Z235</accession>
<keyword evidence="2" id="KW-1185">Reference proteome</keyword>
<dbReference type="Proteomes" id="UP001410394">
    <property type="component" value="Unassembled WGS sequence"/>
</dbReference>
<dbReference type="EMBL" id="JBDIVE010000010">
    <property type="protein sequence ID" value="MEN3070083.1"/>
    <property type="molecule type" value="Genomic_DNA"/>
</dbReference>
<organism evidence="1 2">
    <name type="scientific">Uliginosibacterium sediminicola</name>
    <dbReference type="NCBI Taxonomy" id="2024550"/>
    <lineage>
        <taxon>Bacteria</taxon>
        <taxon>Pseudomonadati</taxon>
        <taxon>Pseudomonadota</taxon>
        <taxon>Betaproteobacteria</taxon>
        <taxon>Rhodocyclales</taxon>
        <taxon>Zoogloeaceae</taxon>
        <taxon>Uliginosibacterium</taxon>
    </lineage>
</organism>
<evidence type="ECO:0000313" key="2">
    <source>
        <dbReference type="Proteomes" id="UP001410394"/>
    </source>
</evidence>
<proteinExistence type="predicted"/>
<sequence length="149" mass="15803">MSDTRELLQANRLILCHFDSYSTALVFARWPDGSLLAPAPLPATASLVEAPAELASVHAAQPVCAAGIAQLALDEAELVYVGDFDAWAASEEGLIRIHLLRFTNFEAPAHRIEGAGGVFRPISALRGAAAIELPLVRKVFDLIMGGGGR</sequence>
<gene>
    <name evidence="1" type="ORF">ABDB84_16490</name>
</gene>
<comment type="caution">
    <text evidence="1">The sequence shown here is derived from an EMBL/GenBank/DDBJ whole genome shotgun (WGS) entry which is preliminary data.</text>
</comment>
<dbReference type="RefSeq" id="WP_345920858.1">
    <property type="nucleotide sequence ID" value="NZ_JBDIVE010000010.1"/>
</dbReference>
<evidence type="ECO:0000313" key="1">
    <source>
        <dbReference type="EMBL" id="MEN3070083.1"/>
    </source>
</evidence>
<protein>
    <submittedName>
        <fullName evidence="1">Uncharacterized protein</fullName>
    </submittedName>
</protein>
<name>A0ABU9Z235_9RHOO</name>
<reference evidence="1 2" key="1">
    <citation type="journal article" date="2018" name="Int. J. Syst. Evol. Microbiol.">
        <title>Uliginosibacterium sediminicola sp. nov., isolated from freshwater sediment.</title>
        <authorList>
            <person name="Hwang W.M."/>
            <person name="Kim S.M."/>
            <person name="Kang K."/>
            <person name="Ahn T.Y."/>
        </authorList>
    </citation>
    <scope>NUCLEOTIDE SEQUENCE [LARGE SCALE GENOMIC DNA]</scope>
    <source>
        <strain evidence="1 2">M1-21</strain>
    </source>
</reference>